<feature type="domain" description="AGC-kinase C-terminal" evidence="22">
    <location>
        <begin position="754"/>
        <end position="811"/>
    </location>
</feature>
<dbReference type="PANTHER" id="PTHR24353">
    <property type="entry name" value="CYCLIC NUCLEOTIDE-DEPENDENT PROTEIN KINASE"/>
    <property type="match status" value="1"/>
</dbReference>
<dbReference type="PRINTS" id="PR00103">
    <property type="entry name" value="CAMPKINASE"/>
</dbReference>
<keyword evidence="9 17" id="KW-0547">Nucleotide-binding</keyword>
<evidence type="ECO:0000256" key="1">
    <source>
        <dbReference type="ARBA" id="ARBA00001946"/>
    </source>
</evidence>
<dbReference type="GO" id="GO:0004691">
    <property type="term" value="F:cAMP-dependent protein kinase activity"/>
    <property type="evidence" value="ECO:0007669"/>
    <property type="project" value="TreeGrafter"/>
</dbReference>
<dbReference type="CDD" id="cd00038">
    <property type="entry name" value="CAP_ED"/>
    <property type="match status" value="3"/>
</dbReference>
<feature type="binding site" evidence="17 18">
    <location>
        <position position="522"/>
    </location>
    <ligand>
        <name>ATP</name>
        <dbReference type="ChEBI" id="CHEBI:30616"/>
    </ligand>
</feature>
<evidence type="ECO:0000256" key="15">
    <source>
        <dbReference type="ARBA" id="ARBA00047462"/>
    </source>
</evidence>
<dbReference type="InterPro" id="IPR014710">
    <property type="entry name" value="RmlC-like_jellyroll"/>
</dbReference>
<dbReference type="InterPro" id="IPR011009">
    <property type="entry name" value="Kinase-like_dom_sf"/>
</dbReference>
<evidence type="ECO:0000256" key="13">
    <source>
        <dbReference type="ARBA" id="ARBA00024113"/>
    </source>
</evidence>
<dbReference type="Gene3D" id="2.60.120.10">
    <property type="entry name" value="Jelly Rolls"/>
    <property type="match status" value="3"/>
</dbReference>
<evidence type="ECO:0000256" key="2">
    <source>
        <dbReference type="ARBA" id="ARBA00004308"/>
    </source>
</evidence>
<feature type="domain" description="Cyclic nucleotide-binding" evidence="21">
    <location>
        <begin position="368"/>
        <end position="470"/>
    </location>
</feature>
<keyword evidence="5" id="KW-0723">Serine/threonine-protein kinase</keyword>
<evidence type="ECO:0000313" key="23">
    <source>
        <dbReference type="EMBL" id="CAE0404300.1"/>
    </source>
</evidence>
<evidence type="ECO:0000256" key="4">
    <source>
        <dbReference type="ARBA" id="ARBA00012428"/>
    </source>
</evidence>
<dbReference type="Pfam" id="PF00069">
    <property type="entry name" value="Pkinase"/>
    <property type="match status" value="1"/>
</dbReference>
<dbReference type="PROSITE" id="PS00108">
    <property type="entry name" value="PROTEIN_KINASE_ST"/>
    <property type="match status" value="1"/>
</dbReference>
<evidence type="ECO:0000256" key="6">
    <source>
        <dbReference type="ARBA" id="ARBA00022535"/>
    </source>
</evidence>
<dbReference type="InterPro" id="IPR000595">
    <property type="entry name" value="cNMP-bd_dom"/>
</dbReference>
<feature type="compositionally biased region" description="Pro residues" evidence="19">
    <location>
        <begin position="57"/>
        <end position="77"/>
    </location>
</feature>
<feature type="domain" description="Cyclic nucleotide-binding" evidence="21">
    <location>
        <begin position="124"/>
        <end position="239"/>
    </location>
</feature>
<protein>
    <recommendedName>
        <fullName evidence="13">cGMP-dependent protein kinase</fullName>
        <ecNumber evidence="4">2.7.11.12</ecNumber>
    </recommendedName>
</protein>
<evidence type="ECO:0000256" key="14">
    <source>
        <dbReference type="ARBA" id="ARBA00047298"/>
    </source>
</evidence>
<sequence>MKNFPFLKKKKASKKTSSSEEKVKTAKAPAAPAPAPPAAAPSPPKPAHHHHHHHPPPAESSPPPKKEAPPPAPAPPEAPRRNRERTDNIFSTAIDLEEQFETAKIPKTQGDVEFIDKALEDNFIFASLTDQERRMLIDAMELYEVPAGQLIIKQGTTGDYFYVLFEGTVSFLVDKQHVGSIGPGGSFGELALLYNCPRGASCLAESLCKLWRVDQKTFRFMLANNTSSQQKDIYETLKKVPFLSDLQEFDLKRIADALTKQVFEPGARIIKKGEVGEDFYIIREGRVKVHDIGFGDSTYVDQEMGVGEFFGERALITGDPRMANITAVTQTTCLVLNRETFELVLGPLQDAIDAAMRKRTLLGVPVITNSQFQPHELARLTDRVKEINYPPGTVLAQEGQPFEHNLYIVRYGSVIIAKDGEIITKSDADYFGEDSVKEADDAPSKYTITVQTETSCGVLSKQHIQSIIGPIQRLGRPPASAGNKGPDIRFKDLVKFRILGVGTFGKVWLVSHKRTGTPYALKQLGKREVIGHHQVEGVMREKNLMAAIKHPFVVDLVSTFQDERNLYMLIGLVQGGELFSIVHTEVRDGIPNGNSRFYAACILESLAALHRRDICYRDLKPENVLIDRRGYCVLVDLGFAKVVTDKTFTLCGTPEYLAPEIILSKGHDKGADYWALGVLIYEMLVGYSPFYSHDMDQVGLFKRIVGAKYAFPPGGVVQDVVKNLIHRLLQSRQANRLGCLSRGDQDIRDHKWFHIINTQKLLNRQIPPPWIPRLKDPLDATHFDSYAHLENEPPPNYPPPTKDQQLLFKDF</sequence>
<evidence type="ECO:0000256" key="10">
    <source>
        <dbReference type="ARBA" id="ARBA00022777"/>
    </source>
</evidence>
<evidence type="ECO:0000256" key="11">
    <source>
        <dbReference type="ARBA" id="ARBA00022840"/>
    </source>
</evidence>
<dbReference type="SUPFAM" id="SSF56112">
    <property type="entry name" value="Protein kinase-like (PK-like)"/>
    <property type="match status" value="1"/>
</dbReference>
<comment type="subcellular location">
    <subcellularLocation>
        <location evidence="2">Endomembrane system</location>
    </subcellularLocation>
</comment>
<dbReference type="InterPro" id="IPR000961">
    <property type="entry name" value="AGC-kinase_C"/>
</dbReference>
<evidence type="ECO:0000256" key="5">
    <source>
        <dbReference type="ARBA" id="ARBA00022527"/>
    </source>
</evidence>
<dbReference type="InterPro" id="IPR017441">
    <property type="entry name" value="Protein_kinase_ATP_BS"/>
</dbReference>
<proteinExistence type="inferred from homology"/>
<evidence type="ECO:0000256" key="16">
    <source>
        <dbReference type="PIRSR" id="PIRSR000559-1"/>
    </source>
</evidence>
<dbReference type="PROSITE" id="PS00107">
    <property type="entry name" value="PROTEIN_KINASE_ATP"/>
    <property type="match status" value="1"/>
</dbReference>
<comment type="catalytic activity">
    <reaction evidence="15">
        <text>L-seryl-[protein] + ATP = O-phospho-L-seryl-[protein] + ADP + H(+)</text>
        <dbReference type="Rhea" id="RHEA:17989"/>
        <dbReference type="Rhea" id="RHEA-COMP:9863"/>
        <dbReference type="Rhea" id="RHEA-COMP:11604"/>
        <dbReference type="ChEBI" id="CHEBI:15378"/>
        <dbReference type="ChEBI" id="CHEBI:29999"/>
        <dbReference type="ChEBI" id="CHEBI:30616"/>
        <dbReference type="ChEBI" id="CHEBI:83421"/>
        <dbReference type="ChEBI" id="CHEBI:456216"/>
        <dbReference type="EC" id="2.7.11.12"/>
    </reaction>
</comment>
<keyword evidence="11 17" id="KW-0067">ATP-binding</keyword>
<dbReference type="InterPro" id="IPR002374">
    <property type="entry name" value="cGMP_dep_kinase"/>
</dbReference>
<feature type="compositionally biased region" description="Basic residues" evidence="19">
    <location>
        <begin position="46"/>
        <end position="55"/>
    </location>
</feature>
<feature type="binding site" evidence="17">
    <location>
        <begin position="499"/>
        <end position="507"/>
    </location>
    <ligand>
        <name>ATP</name>
        <dbReference type="ChEBI" id="CHEBI:30616"/>
    </ligand>
</feature>
<dbReference type="Pfam" id="PF00027">
    <property type="entry name" value="cNMP_binding"/>
    <property type="match status" value="3"/>
</dbReference>
<evidence type="ECO:0000259" key="21">
    <source>
        <dbReference type="PROSITE" id="PS50042"/>
    </source>
</evidence>
<keyword evidence="8" id="KW-0479">Metal-binding</keyword>
<dbReference type="InterPro" id="IPR018490">
    <property type="entry name" value="cNMP-bd_dom_sf"/>
</dbReference>
<feature type="domain" description="Cyclic nucleotide-binding" evidence="21">
    <location>
        <begin position="242"/>
        <end position="347"/>
    </location>
</feature>
<organism evidence="23">
    <name type="scientific">Amphora coffeiformis</name>
    <dbReference type="NCBI Taxonomy" id="265554"/>
    <lineage>
        <taxon>Eukaryota</taxon>
        <taxon>Sar</taxon>
        <taxon>Stramenopiles</taxon>
        <taxon>Ochrophyta</taxon>
        <taxon>Bacillariophyta</taxon>
        <taxon>Bacillariophyceae</taxon>
        <taxon>Bacillariophycidae</taxon>
        <taxon>Thalassiophysales</taxon>
        <taxon>Catenulaceae</taxon>
        <taxon>Amphora</taxon>
    </lineage>
</organism>
<evidence type="ECO:0000256" key="19">
    <source>
        <dbReference type="SAM" id="MobiDB-lite"/>
    </source>
</evidence>
<evidence type="ECO:0000256" key="3">
    <source>
        <dbReference type="ARBA" id="ARBA00006352"/>
    </source>
</evidence>
<dbReference type="PANTHER" id="PTHR24353:SF143">
    <property type="entry name" value="PROTEIN KINASE DOMAIN-CONTAINING PROTEIN"/>
    <property type="match status" value="1"/>
</dbReference>
<accession>A0A7S3L029</accession>
<gene>
    <name evidence="23" type="ORF">ACOF00016_LOCUS2453</name>
</gene>
<evidence type="ECO:0000259" key="22">
    <source>
        <dbReference type="PROSITE" id="PS51285"/>
    </source>
</evidence>
<dbReference type="GO" id="GO:0012505">
    <property type="term" value="C:endomembrane system"/>
    <property type="evidence" value="ECO:0007669"/>
    <property type="project" value="UniProtKB-SubCell"/>
</dbReference>
<evidence type="ECO:0000256" key="9">
    <source>
        <dbReference type="ARBA" id="ARBA00022741"/>
    </source>
</evidence>
<dbReference type="GO" id="GO:0005952">
    <property type="term" value="C:cAMP-dependent protein kinase complex"/>
    <property type="evidence" value="ECO:0007669"/>
    <property type="project" value="TreeGrafter"/>
</dbReference>
<dbReference type="Gene3D" id="3.30.200.20">
    <property type="entry name" value="Phosphorylase Kinase, domain 1"/>
    <property type="match status" value="1"/>
</dbReference>
<dbReference type="EMBL" id="HBIM01002800">
    <property type="protein sequence ID" value="CAE0404300.1"/>
    <property type="molecule type" value="Transcribed_RNA"/>
</dbReference>
<dbReference type="InterPro" id="IPR000719">
    <property type="entry name" value="Prot_kinase_dom"/>
</dbReference>
<reference evidence="23" key="1">
    <citation type="submission" date="2021-01" db="EMBL/GenBank/DDBJ databases">
        <authorList>
            <person name="Corre E."/>
            <person name="Pelletier E."/>
            <person name="Niang G."/>
            <person name="Scheremetjew M."/>
            <person name="Finn R."/>
            <person name="Kale V."/>
            <person name="Holt S."/>
            <person name="Cochrane G."/>
            <person name="Meng A."/>
            <person name="Brown T."/>
            <person name="Cohen L."/>
        </authorList>
    </citation>
    <scope>NUCLEOTIDE SEQUENCE</scope>
    <source>
        <strain evidence="23">CCMP127</strain>
    </source>
</reference>
<evidence type="ECO:0000256" key="7">
    <source>
        <dbReference type="ARBA" id="ARBA00022679"/>
    </source>
</evidence>
<dbReference type="PROSITE" id="PS50042">
    <property type="entry name" value="CNMP_BINDING_3"/>
    <property type="match status" value="3"/>
</dbReference>
<keyword evidence="12" id="KW-0142">cGMP-binding</keyword>
<keyword evidence="7" id="KW-0808">Transferase</keyword>
<name>A0A7S3L029_9STRA</name>
<comment type="cofactor">
    <cofactor evidence="1">
        <name>Mg(2+)</name>
        <dbReference type="ChEBI" id="CHEBI:18420"/>
    </cofactor>
</comment>
<evidence type="ECO:0000259" key="20">
    <source>
        <dbReference type="PROSITE" id="PS50011"/>
    </source>
</evidence>
<keyword evidence="6" id="KW-0140">cGMP</keyword>
<dbReference type="SUPFAM" id="SSF51206">
    <property type="entry name" value="cAMP-binding domain-like"/>
    <property type="match status" value="3"/>
</dbReference>
<dbReference type="SMART" id="SM00220">
    <property type="entry name" value="S_TKc"/>
    <property type="match status" value="1"/>
</dbReference>
<dbReference type="PIRSF" id="PIRSF000559">
    <property type="entry name" value="cGMP-dep_kinase"/>
    <property type="match status" value="1"/>
</dbReference>
<keyword evidence="10" id="KW-0418">Kinase</keyword>
<comment type="similarity">
    <text evidence="3">Belongs to the protein kinase superfamily. AGC Ser/Thr protein kinase family. cGMP subfamily.</text>
</comment>
<dbReference type="GO" id="GO:0004692">
    <property type="term" value="F:cGMP-dependent protein kinase activity"/>
    <property type="evidence" value="ECO:0007669"/>
    <property type="project" value="UniProtKB-EC"/>
</dbReference>
<dbReference type="PROSITE" id="PS50011">
    <property type="entry name" value="PROTEIN_KINASE_DOM"/>
    <property type="match status" value="1"/>
</dbReference>
<dbReference type="SMART" id="SM00100">
    <property type="entry name" value="cNMP"/>
    <property type="match status" value="3"/>
</dbReference>
<evidence type="ECO:0000256" key="8">
    <source>
        <dbReference type="ARBA" id="ARBA00022723"/>
    </source>
</evidence>
<comment type="catalytic activity">
    <reaction evidence="14">
        <text>L-threonyl-[protein] + ATP = O-phospho-L-threonyl-[protein] + ADP + H(+)</text>
        <dbReference type="Rhea" id="RHEA:46608"/>
        <dbReference type="Rhea" id="RHEA-COMP:11060"/>
        <dbReference type="Rhea" id="RHEA-COMP:11605"/>
        <dbReference type="ChEBI" id="CHEBI:15378"/>
        <dbReference type="ChEBI" id="CHEBI:30013"/>
        <dbReference type="ChEBI" id="CHEBI:30616"/>
        <dbReference type="ChEBI" id="CHEBI:61977"/>
        <dbReference type="ChEBI" id="CHEBI:456216"/>
        <dbReference type="EC" id="2.7.11.12"/>
    </reaction>
</comment>
<dbReference type="InterPro" id="IPR018488">
    <property type="entry name" value="cNMP-bd_CS"/>
</dbReference>
<dbReference type="EC" id="2.7.11.12" evidence="4"/>
<feature type="active site" description="Proton acceptor" evidence="16">
    <location>
        <position position="618"/>
    </location>
</feature>
<feature type="region of interest" description="Disordered" evidence="19">
    <location>
        <begin position="1"/>
        <end position="85"/>
    </location>
</feature>
<dbReference type="PROSITE" id="PS51285">
    <property type="entry name" value="AGC_KINASE_CTER"/>
    <property type="match status" value="1"/>
</dbReference>
<feature type="domain" description="Protein kinase" evidence="20">
    <location>
        <begin position="493"/>
        <end position="753"/>
    </location>
</feature>
<dbReference type="AlphaFoldDB" id="A0A7S3L029"/>
<feature type="compositionally biased region" description="Pro residues" evidence="19">
    <location>
        <begin position="31"/>
        <end position="45"/>
    </location>
</feature>
<dbReference type="InterPro" id="IPR008271">
    <property type="entry name" value="Ser/Thr_kinase_AS"/>
</dbReference>
<evidence type="ECO:0000256" key="17">
    <source>
        <dbReference type="PIRSR" id="PIRSR000559-2"/>
    </source>
</evidence>
<evidence type="ECO:0000256" key="18">
    <source>
        <dbReference type="PROSITE-ProRule" id="PRU10141"/>
    </source>
</evidence>
<dbReference type="PROSITE" id="PS00888">
    <property type="entry name" value="CNMP_BINDING_1"/>
    <property type="match status" value="2"/>
</dbReference>
<dbReference type="GO" id="GO:0005524">
    <property type="term" value="F:ATP binding"/>
    <property type="evidence" value="ECO:0007669"/>
    <property type="project" value="UniProtKB-UniRule"/>
</dbReference>
<dbReference type="Gene3D" id="1.10.510.10">
    <property type="entry name" value="Transferase(Phosphotransferase) domain 1"/>
    <property type="match status" value="1"/>
</dbReference>
<dbReference type="GO" id="GO:0046872">
    <property type="term" value="F:metal ion binding"/>
    <property type="evidence" value="ECO:0007669"/>
    <property type="project" value="UniProtKB-KW"/>
</dbReference>
<evidence type="ECO:0000256" key="12">
    <source>
        <dbReference type="ARBA" id="ARBA00022992"/>
    </source>
</evidence>
<dbReference type="GO" id="GO:0030553">
    <property type="term" value="F:cGMP binding"/>
    <property type="evidence" value="ECO:0007669"/>
    <property type="project" value="UniProtKB-KW"/>
</dbReference>
<dbReference type="FunFam" id="2.60.120.10:FF:000068">
    <property type="entry name" value="cGMP-dependent protein kinase"/>
    <property type="match status" value="1"/>
</dbReference>